<feature type="transmembrane region" description="Helical" evidence="4">
    <location>
        <begin position="408"/>
        <end position="429"/>
    </location>
</feature>
<feature type="transmembrane region" description="Helical" evidence="4">
    <location>
        <begin position="215"/>
        <end position="234"/>
    </location>
</feature>
<keyword evidence="4" id="KW-0472">Membrane</keyword>
<feature type="transmembrane region" description="Helical" evidence="4">
    <location>
        <begin position="283"/>
        <end position="305"/>
    </location>
</feature>
<comment type="caution">
    <text evidence="5">The sequence shown here is derived from an EMBL/GenBank/DDBJ whole genome shotgun (WGS) entry which is preliminary data.</text>
</comment>
<keyword evidence="4" id="KW-1133">Transmembrane helix</keyword>
<dbReference type="EMBL" id="JAGIXG020000063">
    <property type="protein sequence ID" value="KAI6778644.1"/>
    <property type="molecule type" value="Genomic_DNA"/>
</dbReference>
<accession>A0A9P9XVM6</accession>
<dbReference type="RefSeq" id="XP_051359500.1">
    <property type="nucleotide sequence ID" value="XM_051509509.1"/>
</dbReference>
<dbReference type="OrthoDB" id="6499973at2759"/>
<feature type="region of interest" description="Disordered" evidence="3">
    <location>
        <begin position="1"/>
        <end position="49"/>
    </location>
</feature>
<dbReference type="GO" id="GO:0016020">
    <property type="term" value="C:membrane"/>
    <property type="evidence" value="ECO:0007669"/>
    <property type="project" value="UniProtKB-SubCell"/>
</dbReference>
<evidence type="ECO:0000313" key="6">
    <source>
        <dbReference type="Proteomes" id="UP001055219"/>
    </source>
</evidence>
<comment type="similarity">
    <text evidence="2">Belongs to the major facilitator superfamily. Monocarboxylate porter (TC 2.A.1.13) family.</text>
</comment>
<organism evidence="5 6">
    <name type="scientific">Emericellopsis cladophorae</name>
    <dbReference type="NCBI Taxonomy" id="2686198"/>
    <lineage>
        <taxon>Eukaryota</taxon>
        <taxon>Fungi</taxon>
        <taxon>Dikarya</taxon>
        <taxon>Ascomycota</taxon>
        <taxon>Pezizomycotina</taxon>
        <taxon>Sordariomycetes</taxon>
        <taxon>Hypocreomycetidae</taxon>
        <taxon>Hypocreales</taxon>
        <taxon>Bionectriaceae</taxon>
        <taxon>Emericellopsis</taxon>
    </lineage>
</organism>
<dbReference type="SUPFAM" id="SSF103473">
    <property type="entry name" value="MFS general substrate transporter"/>
    <property type="match status" value="1"/>
</dbReference>
<proteinExistence type="inferred from homology"/>
<dbReference type="Gene3D" id="1.20.1250.20">
    <property type="entry name" value="MFS general substrate transporter like domains"/>
    <property type="match status" value="1"/>
</dbReference>
<dbReference type="Pfam" id="PF07690">
    <property type="entry name" value="MFS_1"/>
    <property type="match status" value="1"/>
</dbReference>
<keyword evidence="6" id="KW-1185">Reference proteome</keyword>
<sequence>MAHPHDSEPPPPSGNGRPLFEKETPPSTTDPDPEKLAHPEPKGKTPPDGGRQAWLHVFLGHMVFFNTWGVTNSYGTFQQYYTETLGVAPSSVSWIGAVPMFLFFFVGVGAGRASDAGYFRHTFTAGVILEVGGVVAASFARTYWQILLSQGVCLGLGGGLMFTSGLSVTSAYFQRKRSFAVGLAAAGAATGGMAYPATVTSLLDTSLGYPWTMRVVALIMLVTSIPGLLLYRQFHTRGSVGPLVDWTAFTQKPFVFFSLAFFLHSSGLWCVFFYLGVFARERLHLASTQTLVIVLNGVGVVGRTLPNLLGERAVGTMNMSIFLSAVCALCILAWPAISSITGLYVWIVIYGIFAGGMQSVLPALATQQCDDPHKIGTWTGMALTMASFGGLSGSPIQGLLIQVMDGSYLGAQMYAGAAVVAGCLCLIACRQTRVASLGWTTVWARI</sequence>
<gene>
    <name evidence="5" type="ORF">J7T54_002912</name>
</gene>
<dbReference type="InterPro" id="IPR011701">
    <property type="entry name" value="MFS"/>
</dbReference>
<feature type="transmembrane region" description="Helical" evidence="4">
    <location>
        <begin position="254"/>
        <end position="277"/>
    </location>
</feature>
<feature type="transmembrane region" description="Helical" evidence="4">
    <location>
        <begin position="122"/>
        <end position="140"/>
    </location>
</feature>
<feature type="transmembrane region" description="Helical" evidence="4">
    <location>
        <begin position="317"/>
        <end position="337"/>
    </location>
</feature>
<dbReference type="GeneID" id="75829418"/>
<dbReference type="PANTHER" id="PTHR11360">
    <property type="entry name" value="MONOCARBOXYLATE TRANSPORTER"/>
    <property type="match status" value="1"/>
</dbReference>
<evidence type="ECO:0000256" key="2">
    <source>
        <dbReference type="ARBA" id="ARBA00006727"/>
    </source>
</evidence>
<evidence type="ECO:0000256" key="4">
    <source>
        <dbReference type="SAM" id="Phobius"/>
    </source>
</evidence>
<reference evidence="5" key="1">
    <citation type="journal article" date="2021" name="J Fungi (Basel)">
        <title>Genomic and Metabolomic Analyses of the Marine Fungus Emericellopsis cladophorae: Insights into Saltwater Adaptability Mechanisms and Its Biosynthetic Potential.</title>
        <authorList>
            <person name="Goncalves M.F.M."/>
            <person name="Hilario S."/>
            <person name="Van de Peer Y."/>
            <person name="Esteves A.C."/>
            <person name="Alves A."/>
        </authorList>
    </citation>
    <scope>NUCLEOTIDE SEQUENCE</scope>
    <source>
        <strain evidence="5">MUM 19.33</strain>
    </source>
</reference>
<dbReference type="InterPro" id="IPR036259">
    <property type="entry name" value="MFS_trans_sf"/>
</dbReference>
<feature type="transmembrane region" description="Helical" evidence="4">
    <location>
        <begin position="91"/>
        <end position="110"/>
    </location>
</feature>
<dbReference type="Proteomes" id="UP001055219">
    <property type="component" value="Unassembled WGS sequence"/>
</dbReference>
<dbReference type="InterPro" id="IPR050327">
    <property type="entry name" value="Proton-linked_MCT"/>
</dbReference>
<reference evidence="5" key="2">
    <citation type="submission" date="2022-07" db="EMBL/GenBank/DDBJ databases">
        <authorList>
            <person name="Goncalves M.F.M."/>
            <person name="Hilario S."/>
            <person name="Van De Peer Y."/>
            <person name="Esteves A.C."/>
            <person name="Alves A."/>
        </authorList>
    </citation>
    <scope>NUCLEOTIDE SEQUENCE</scope>
    <source>
        <strain evidence="5">MUM 19.33</strain>
    </source>
</reference>
<evidence type="ECO:0000313" key="5">
    <source>
        <dbReference type="EMBL" id="KAI6778644.1"/>
    </source>
</evidence>
<feature type="compositionally biased region" description="Basic and acidic residues" evidence="3">
    <location>
        <begin position="32"/>
        <end position="45"/>
    </location>
</feature>
<dbReference type="AlphaFoldDB" id="A0A9P9XVM6"/>
<feature type="transmembrane region" description="Helical" evidence="4">
    <location>
        <begin position="53"/>
        <end position="71"/>
    </location>
</feature>
<protein>
    <submittedName>
        <fullName evidence="5">Riboflavin transporter-like protein</fullName>
    </submittedName>
</protein>
<comment type="subcellular location">
    <subcellularLocation>
        <location evidence="1">Membrane</location>
        <topology evidence="1">Multi-pass membrane protein</topology>
    </subcellularLocation>
</comment>
<evidence type="ECO:0000256" key="1">
    <source>
        <dbReference type="ARBA" id="ARBA00004141"/>
    </source>
</evidence>
<dbReference type="GO" id="GO:0022857">
    <property type="term" value="F:transmembrane transporter activity"/>
    <property type="evidence" value="ECO:0007669"/>
    <property type="project" value="InterPro"/>
</dbReference>
<evidence type="ECO:0000256" key="3">
    <source>
        <dbReference type="SAM" id="MobiDB-lite"/>
    </source>
</evidence>
<keyword evidence="4" id="KW-0812">Transmembrane</keyword>
<name>A0A9P9XVM6_9HYPO</name>
<dbReference type="PANTHER" id="PTHR11360:SF130">
    <property type="entry name" value="MAJOR FACILITATOR SUPERFAMILY (MFS) PROFILE DOMAIN-CONTAINING PROTEIN-RELATED"/>
    <property type="match status" value="1"/>
</dbReference>
<feature type="transmembrane region" description="Helical" evidence="4">
    <location>
        <begin position="377"/>
        <end position="396"/>
    </location>
</feature>
<feature type="transmembrane region" description="Helical" evidence="4">
    <location>
        <begin position="343"/>
        <end position="365"/>
    </location>
</feature>
<feature type="transmembrane region" description="Helical" evidence="4">
    <location>
        <begin position="146"/>
        <end position="166"/>
    </location>
</feature>
<feature type="transmembrane region" description="Helical" evidence="4">
    <location>
        <begin position="178"/>
        <end position="195"/>
    </location>
</feature>